<feature type="region of interest" description="Disordered" evidence="1">
    <location>
        <begin position="59"/>
        <end position="179"/>
    </location>
</feature>
<feature type="transmembrane region" description="Helical" evidence="2">
    <location>
        <begin position="14"/>
        <end position="32"/>
    </location>
</feature>
<comment type="caution">
    <text evidence="3">The sequence shown here is derived from an EMBL/GenBank/DDBJ whole genome shotgun (WGS) entry which is preliminary data.</text>
</comment>
<dbReference type="EMBL" id="BKCN01000015">
    <property type="protein sequence ID" value="GER04970.1"/>
    <property type="molecule type" value="Genomic_DNA"/>
</dbReference>
<gene>
    <name evidence="3" type="ORF">JCM17846_26520</name>
</gene>
<evidence type="ECO:0000256" key="1">
    <source>
        <dbReference type="SAM" id="MobiDB-lite"/>
    </source>
</evidence>
<keyword evidence="2" id="KW-1133">Transmembrane helix</keyword>
<dbReference type="Gene3D" id="3.30.1150.10">
    <property type="match status" value="1"/>
</dbReference>
<accession>A0A5A7NBW2</accession>
<keyword evidence="2" id="KW-0812">Transmembrane</keyword>
<evidence type="ECO:0000313" key="3">
    <source>
        <dbReference type="EMBL" id="GER04970.1"/>
    </source>
</evidence>
<evidence type="ECO:0008006" key="5">
    <source>
        <dbReference type="Google" id="ProtNLM"/>
    </source>
</evidence>
<feature type="compositionally biased region" description="Basic and acidic residues" evidence="1">
    <location>
        <begin position="104"/>
        <end position="118"/>
    </location>
</feature>
<feature type="compositionally biased region" description="Low complexity" evidence="1">
    <location>
        <begin position="79"/>
        <end position="102"/>
    </location>
</feature>
<proteinExistence type="predicted"/>
<sequence>MPEGGVKKFYGEGLALSALVHLGLLAVIVFGLPRFSRPPPDMAEIVPVSFVEIADVTRTDAPQPEPEPEPEPAPEPEPEQAYAANEPAPAPAPADAVPLPQEKPAPEQEPKPEIKPAPEPKPTPPRARIDVAPRAKPRPPSRFDASKVAALIDRSIKEEAPPPQPQKDDAETQKEAERQKSITALSDRVATATLQAAIRQRVQECWYLPSGGKDVADMQVRIRIYLRQDGQLLRPPQFIDAGDMSGPGREFYRIFAESARRAVQNCEPYENLPLAQYDLWRQIDFTFDAADMLGG</sequence>
<dbReference type="Proteomes" id="UP000324996">
    <property type="component" value="Unassembled WGS sequence"/>
</dbReference>
<organism evidence="3 4">
    <name type="scientific">Iodidimonas nitroreducens</name>
    <dbReference type="NCBI Taxonomy" id="1236968"/>
    <lineage>
        <taxon>Bacteria</taxon>
        <taxon>Pseudomonadati</taxon>
        <taxon>Pseudomonadota</taxon>
        <taxon>Alphaproteobacteria</taxon>
        <taxon>Iodidimonadales</taxon>
        <taxon>Iodidimonadaceae</taxon>
        <taxon>Iodidimonas</taxon>
    </lineage>
</organism>
<keyword evidence="2" id="KW-0472">Membrane</keyword>
<evidence type="ECO:0000313" key="4">
    <source>
        <dbReference type="Proteomes" id="UP000324996"/>
    </source>
</evidence>
<evidence type="ECO:0000256" key="2">
    <source>
        <dbReference type="SAM" id="Phobius"/>
    </source>
</evidence>
<protein>
    <recommendedName>
        <fullName evidence="5">Cell envelope biogenesis protein TolA</fullName>
    </recommendedName>
</protein>
<dbReference type="AlphaFoldDB" id="A0A5A7NBW2"/>
<name>A0A5A7NBW2_9PROT</name>
<reference evidence="3 4" key="1">
    <citation type="submission" date="2019-09" db="EMBL/GenBank/DDBJ databases">
        <title>NBRP : Genome information of microbial organism related human and environment.</title>
        <authorList>
            <person name="Hattori M."/>
            <person name="Oshima K."/>
            <person name="Inaba H."/>
            <person name="Suda W."/>
            <person name="Sakamoto M."/>
            <person name="Iino T."/>
            <person name="Kitahara M."/>
            <person name="Oshida Y."/>
            <person name="Iida T."/>
            <person name="Kudo T."/>
            <person name="Itoh T."/>
            <person name="Ohkuma M."/>
        </authorList>
    </citation>
    <scope>NUCLEOTIDE SEQUENCE [LARGE SCALE GENOMIC DNA]</scope>
    <source>
        <strain evidence="3 4">Q-1</strain>
    </source>
</reference>
<keyword evidence="4" id="KW-1185">Reference proteome</keyword>
<feature type="compositionally biased region" description="Basic and acidic residues" evidence="1">
    <location>
        <begin position="154"/>
        <end position="179"/>
    </location>
</feature>
<feature type="compositionally biased region" description="Acidic residues" evidence="1">
    <location>
        <begin position="66"/>
        <end position="78"/>
    </location>
</feature>